<keyword evidence="2" id="KW-0547">Nucleotide-binding</keyword>
<proteinExistence type="inferred from homology"/>
<dbReference type="PRINTS" id="PR00960">
    <property type="entry name" value="LMBPPROTEIN"/>
</dbReference>
<protein>
    <submittedName>
        <fullName evidence="8">GHMP kinase</fullName>
    </submittedName>
</protein>
<keyword evidence="9" id="KW-1185">Reference proteome</keyword>
<organism evidence="8 9">
    <name type="scientific">Jiella endophytica</name>
    <dbReference type="NCBI Taxonomy" id="2558362"/>
    <lineage>
        <taxon>Bacteria</taxon>
        <taxon>Pseudomonadati</taxon>
        <taxon>Pseudomonadota</taxon>
        <taxon>Alphaproteobacteria</taxon>
        <taxon>Hyphomicrobiales</taxon>
        <taxon>Aurantimonadaceae</taxon>
        <taxon>Jiella</taxon>
    </lineage>
</organism>
<dbReference type="SUPFAM" id="SSF54211">
    <property type="entry name" value="Ribosomal protein S5 domain 2-like"/>
    <property type="match status" value="1"/>
</dbReference>
<dbReference type="Proteomes" id="UP000298179">
    <property type="component" value="Unassembled WGS sequence"/>
</dbReference>
<keyword evidence="4" id="KW-0067">ATP-binding</keyword>
<dbReference type="InterPro" id="IPR014606">
    <property type="entry name" value="Heptose_7-P_kinase"/>
</dbReference>
<dbReference type="EMBL" id="SOZD01000003">
    <property type="protein sequence ID" value="TFF23310.1"/>
    <property type="molecule type" value="Genomic_DNA"/>
</dbReference>
<name>A0A4Y8RM77_9HYPH</name>
<evidence type="ECO:0000313" key="9">
    <source>
        <dbReference type="Proteomes" id="UP000298179"/>
    </source>
</evidence>
<accession>A0A4Y8RM77</accession>
<evidence type="ECO:0000256" key="2">
    <source>
        <dbReference type="ARBA" id="ARBA00022741"/>
    </source>
</evidence>
<dbReference type="SUPFAM" id="SSF55060">
    <property type="entry name" value="GHMP Kinase, C-terminal domain"/>
    <property type="match status" value="1"/>
</dbReference>
<feature type="domain" description="GHMP kinase N-terminal" evidence="6">
    <location>
        <begin position="73"/>
        <end position="154"/>
    </location>
</feature>
<dbReference type="RefSeq" id="WP_134762416.1">
    <property type="nucleotide sequence ID" value="NZ_SOZD01000003.1"/>
</dbReference>
<keyword evidence="3 8" id="KW-0418">Kinase</keyword>
<evidence type="ECO:0000256" key="3">
    <source>
        <dbReference type="ARBA" id="ARBA00022777"/>
    </source>
</evidence>
<dbReference type="InterPro" id="IPR001174">
    <property type="entry name" value="HddA/FKP"/>
</dbReference>
<dbReference type="Gene3D" id="3.30.230.120">
    <property type="match status" value="1"/>
</dbReference>
<comment type="similarity">
    <text evidence="5">Belongs to the GHMP kinase family.</text>
</comment>
<dbReference type="PANTHER" id="PTHR32463:SF0">
    <property type="entry name" value="L-FUCOSE KINASE"/>
    <property type="match status" value="1"/>
</dbReference>
<dbReference type="InterPro" id="IPR036554">
    <property type="entry name" value="GHMP_kinase_C_sf"/>
</dbReference>
<feature type="domain" description="GHMP kinase C-terminal" evidence="7">
    <location>
        <begin position="233"/>
        <end position="305"/>
    </location>
</feature>
<evidence type="ECO:0000256" key="5">
    <source>
        <dbReference type="ARBA" id="ARBA00038121"/>
    </source>
</evidence>
<evidence type="ECO:0000259" key="7">
    <source>
        <dbReference type="Pfam" id="PF08544"/>
    </source>
</evidence>
<dbReference type="PANTHER" id="PTHR32463">
    <property type="entry name" value="L-FUCOSE KINASE"/>
    <property type="match status" value="1"/>
</dbReference>
<dbReference type="GO" id="GO:0050201">
    <property type="term" value="F:fucokinase activity"/>
    <property type="evidence" value="ECO:0007669"/>
    <property type="project" value="TreeGrafter"/>
</dbReference>
<dbReference type="GO" id="GO:0042352">
    <property type="term" value="P:GDP-L-fucose salvage"/>
    <property type="evidence" value="ECO:0007669"/>
    <property type="project" value="TreeGrafter"/>
</dbReference>
<dbReference type="GO" id="GO:0005524">
    <property type="term" value="F:ATP binding"/>
    <property type="evidence" value="ECO:0007669"/>
    <property type="project" value="UniProtKB-KW"/>
</dbReference>
<dbReference type="InterPro" id="IPR006204">
    <property type="entry name" value="GHMP_kinase_N_dom"/>
</dbReference>
<reference evidence="8 9" key="1">
    <citation type="submission" date="2019-03" db="EMBL/GenBank/DDBJ databases">
        <title>Jiella endophytica sp. nov., a novel endophytic bacterium isolated from root of Ficus microcarpa Linn. f.</title>
        <authorList>
            <person name="Tuo L."/>
        </authorList>
    </citation>
    <scope>NUCLEOTIDE SEQUENCE [LARGE SCALE GENOMIC DNA]</scope>
    <source>
        <strain evidence="8 9">CBS5Q-3</strain>
    </source>
</reference>
<dbReference type="AlphaFoldDB" id="A0A4Y8RM77"/>
<dbReference type="PROSITE" id="PS00627">
    <property type="entry name" value="GHMP_KINASES_ATP"/>
    <property type="match status" value="1"/>
</dbReference>
<sequence>MIISRSPFRISFVGGGTDLAYFYREHGGCVVSMSIQEYFYLSMHRYFFDTGYLVKYSQTERVDAVEKIQHPIIREVFSSYGISGVDFSSAADIPAGTGLGSSSSFTAALITLCDAYTGRQRSQASVAEMACDVEINRLGEPIGKQDQYGAAIGGLKKIRFMPDDTVVVEPIFLKPAQRQRVEEGLLLVYCGGSRSASAQLAGQRRNIEASPSLIDNLKTMAKQAEDLALEITRDVDVLGDYLHEGWERKKRFSSSVSTPEIDAIYERARAAGARGGKLLGAGGAGFLLFYAPGDAGPAVRHALSDYKIHDVRTDHSGALIVFNDQSR</sequence>
<dbReference type="OrthoDB" id="9812992at2"/>
<evidence type="ECO:0000256" key="4">
    <source>
        <dbReference type="ARBA" id="ARBA00022840"/>
    </source>
</evidence>
<gene>
    <name evidence="8" type="ORF">E3C22_12865</name>
</gene>
<dbReference type="InterPro" id="IPR020568">
    <property type="entry name" value="Ribosomal_Su5_D2-typ_SF"/>
</dbReference>
<dbReference type="InterPro" id="IPR006203">
    <property type="entry name" value="GHMP_knse_ATP-bd_CS"/>
</dbReference>
<dbReference type="PIRSF" id="PIRSF036406">
    <property type="entry name" value="Hept_kin"/>
    <property type="match status" value="1"/>
</dbReference>
<evidence type="ECO:0000256" key="1">
    <source>
        <dbReference type="ARBA" id="ARBA00022679"/>
    </source>
</evidence>
<evidence type="ECO:0000259" key="6">
    <source>
        <dbReference type="Pfam" id="PF00288"/>
    </source>
</evidence>
<evidence type="ECO:0000313" key="8">
    <source>
        <dbReference type="EMBL" id="TFF23310.1"/>
    </source>
</evidence>
<dbReference type="InterPro" id="IPR013750">
    <property type="entry name" value="GHMP_kinase_C_dom"/>
</dbReference>
<dbReference type="InterPro" id="IPR052203">
    <property type="entry name" value="GHMP_Kinase-Related"/>
</dbReference>
<keyword evidence="1" id="KW-0808">Transferase</keyword>
<comment type="caution">
    <text evidence="8">The sequence shown here is derived from an EMBL/GenBank/DDBJ whole genome shotgun (WGS) entry which is preliminary data.</text>
</comment>
<dbReference type="Pfam" id="PF00288">
    <property type="entry name" value="GHMP_kinases_N"/>
    <property type="match status" value="1"/>
</dbReference>
<dbReference type="Pfam" id="PF08544">
    <property type="entry name" value="GHMP_kinases_C"/>
    <property type="match status" value="1"/>
</dbReference>